<name>A0AAD2CZV9_EUPCR</name>
<evidence type="ECO:0000256" key="1">
    <source>
        <dbReference type="SAM" id="MobiDB-lite"/>
    </source>
</evidence>
<sequence>MSLCRIKKCRFKPSDEALNQRIAFELSKTLPFLHKKNGRNRFKSQKKSSLQSMKTLNHAIYDSCTPPKNPDPYNSIFHFGHSKSRKSPLRIRQPQSSDGSDTVTIKPYQSKMALKLKQTSSSIISRSKSSLFPGDSYTNLIKKKTLIKKKKLIKQYLKTHKYSFAREIPLPLLALTKKQSPFDTPNKFMENTCMKHEKEGFMRRNKLLLEYLLHERLKKTK</sequence>
<evidence type="ECO:0000313" key="2">
    <source>
        <dbReference type="EMBL" id="CAI2374873.1"/>
    </source>
</evidence>
<protein>
    <submittedName>
        <fullName evidence="2">Uncharacterized protein</fullName>
    </submittedName>
</protein>
<reference evidence="2" key="1">
    <citation type="submission" date="2023-07" db="EMBL/GenBank/DDBJ databases">
        <authorList>
            <consortium name="AG Swart"/>
            <person name="Singh M."/>
            <person name="Singh A."/>
            <person name="Seah K."/>
            <person name="Emmerich C."/>
        </authorList>
    </citation>
    <scope>NUCLEOTIDE SEQUENCE</scope>
    <source>
        <strain evidence="2">DP1</strain>
    </source>
</reference>
<proteinExistence type="predicted"/>
<keyword evidence="3" id="KW-1185">Reference proteome</keyword>
<accession>A0AAD2CZV9</accession>
<comment type="caution">
    <text evidence="2">The sequence shown here is derived from an EMBL/GenBank/DDBJ whole genome shotgun (WGS) entry which is preliminary data.</text>
</comment>
<gene>
    <name evidence="2" type="ORF">ECRASSUSDP1_LOCUS16231</name>
</gene>
<feature type="compositionally biased region" description="Polar residues" evidence="1">
    <location>
        <begin position="93"/>
        <end position="103"/>
    </location>
</feature>
<dbReference type="EMBL" id="CAMPGE010016299">
    <property type="protein sequence ID" value="CAI2374873.1"/>
    <property type="molecule type" value="Genomic_DNA"/>
</dbReference>
<dbReference type="AlphaFoldDB" id="A0AAD2CZV9"/>
<feature type="region of interest" description="Disordered" evidence="1">
    <location>
        <begin position="84"/>
        <end position="104"/>
    </location>
</feature>
<dbReference type="Proteomes" id="UP001295684">
    <property type="component" value="Unassembled WGS sequence"/>
</dbReference>
<organism evidence="2 3">
    <name type="scientific">Euplotes crassus</name>
    <dbReference type="NCBI Taxonomy" id="5936"/>
    <lineage>
        <taxon>Eukaryota</taxon>
        <taxon>Sar</taxon>
        <taxon>Alveolata</taxon>
        <taxon>Ciliophora</taxon>
        <taxon>Intramacronucleata</taxon>
        <taxon>Spirotrichea</taxon>
        <taxon>Hypotrichia</taxon>
        <taxon>Euplotida</taxon>
        <taxon>Euplotidae</taxon>
        <taxon>Moneuplotes</taxon>
    </lineage>
</organism>
<evidence type="ECO:0000313" key="3">
    <source>
        <dbReference type="Proteomes" id="UP001295684"/>
    </source>
</evidence>